<dbReference type="GO" id="GO:0006139">
    <property type="term" value="P:nucleobase-containing compound metabolic process"/>
    <property type="evidence" value="ECO:0007669"/>
    <property type="project" value="InterPro"/>
</dbReference>
<dbReference type="SUPFAM" id="SSF50249">
    <property type="entry name" value="Nucleic acid-binding proteins"/>
    <property type="match status" value="1"/>
</dbReference>
<dbReference type="FunFam" id="1.10.150.310:FF:000001">
    <property type="entry name" value="RNA-binding transcriptional accessory protein"/>
    <property type="match status" value="1"/>
</dbReference>
<dbReference type="PROSITE" id="PS50126">
    <property type="entry name" value="S1"/>
    <property type="match status" value="1"/>
</dbReference>
<dbReference type="PANTHER" id="PTHR10724">
    <property type="entry name" value="30S RIBOSOMAL PROTEIN S1"/>
    <property type="match status" value="1"/>
</dbReference>
<dbReference type="InterPro" id="IPR012337">
    <property type="entry name" value="RNaseH-like_sf"/>
</dbReference>
<dbReference type="InterPro" id="IPR044146">
    <property type="entry name" value="S1_Tex"/>
</dbReference>
<dbReference type="FunFam" id="2.40.50.140:FF:000051">
    <property type="entry name" value="RNA-binding transcriptional accessory protein"/>
    <property type="match status" value="1"/>
</dbReference>
<dbReference type="SUPFAM" id="SSF158832">
    <property type="entry name" value="Tex N-terminal region-like"/>
    <property type="match status" value="1"/>
</dbReference>
<dbReference type="RefSeq" id="WP_101878813.1">
    <property type="nucleotide sequence ID" value="NZ_CACRUK010000006.1"/>
</dbReference>
<keyword evidence="1" id="KW-0689">Ribosomal protein</keyword>
<dbReference type="InterPro" id="IPR037027">
    <property type="entry name" value="YqgF/RNaseH-like_dom_sf"/>
</dbReference>
<dbReference type="GO" id="GO:0005737">
    <property type="term" value="C:cytoplasm"/>
    <property type="evidence" value="ECO:0007669"/>
    <property type="project" value="UniProtKB-ARBA"/>
</dbReference>
<dbReference type="Gene3D" id="1.10.10.650">
    <property type="entry name" value="RuvA domain 2-like"/>
    <property type="match status" value="1"/>
</dbReference>
<dbReference type="GO" id="GO:0003735">
    <property type="term" value="F:structural constituent of ribosome"/>
    <property type="evidence" value="ECO:0007669"/>
    <property type="project" value="TreeGrafter"/>
</dbReference>
<dbReference type="Gene3D" id="1.10.150.310">
    <property type="entry name" value="Tex RuvX-like domain-like"/>
    <property type="match status" value="1"/>
</dbReference>
<evidence type="ECO:0000313" key="1">
    <source>
        <dbReference type="EMBL" id="VYT70085.1"/>
    </source>
</evidence>
<dbReference type="InterPro" id="IPR055179">
    <property type="entry name" value="Tex-like_central_region"/>
</dbReference>
<dbReference type="GO" id="GO:0005840">
    <property type="term" value="C:ribosome"/>
    <property type="evidence" value="ECO:0007669"/>
    <property type="project" value="UniProtKB-KW"/>
</dbReference>
<dbReference type="Pfam" id="PF17674">
    <property type="entry name" value="HHH_9"/>
    <property type="match status" value="1"/>
</dbReference>
<dbReference type="InterPro" id="IPR006641">
    <property type="entry name" value="YqgF/RNaseH-like_dom"/>
</dbReference>
<dbReference type="PANTHER" id="PTHR10724:SF10">
    <property type="entry name" value="S1 RNA-BINDING DOMAIN-CONTAINING PROTEIN 1"/>
    <property type="match status" value="1"/>
</dbReference>
<keyword evidence="1" id="KW-0687">Ribonucleoprotein</keyword>
<dbReference type="CDD" id="cd05685">
    <property type="entry name" value="S1_Tex"/>
    <property type="match status" value="1"/>
</dbReference>
<dbReference type="Pfam" id="PF22706">
    <property type="entry name" value="Tex_central_region"/>
    <property type="match status" value="1"/>
</dbReference>
<dbReference type="Pfam" id="PF16921">
    <property type="entry name" value="Tex_YqgF"/>
    <property type="match status" value="1"/>
</dbReference>
<dbReference type="InterPro" id="IPR023323">
    <property type="entry name" value="Tex-like_dom_sf"/>
</dbReference>
<dbReference type="Pfam" id="PF00575">
    <property type="entry name" value="S1"/>
    <property type="match status" value="1"/>
</dbReference>
<dbReference type="Gene3D" id="1.10.3500.10">
    <property type="entry name" value="Tex N-terminal region-like"/>
    <property type="match status" value="1"/>
</dbReference>
<dbReference type="SMART" id="SM00316">
    <property type="entry name" value="S1"/>
    <property type="match status" value="1"/>
</dbReference>
<dbReference type="InterPro" id="IPR003029">
    <property type="entry name" value="S1_domain"/>
</dbReference>
<accession>A0A6N2YT31</accession>
<dbReference type="Gene3D" id="2.40.50.140">
    <property type="entry name" value="Nucleic acid-binding proteins"/>
    <property type="match status" value="1"/>
</dbReference>
<dbReference type="GO" id="GO:0003729">
    <property type="term" value="F:mRNA binding"/>
    <property type="evidence" value="ECO:0007669"/>
    <property type="project" value="UniProtKB-ARBA"/>
</dbReference>
<dbReference type="SUPFAM" id="SSF47781">
    <property type="entry name" value="RuvA domain 2-like"/>
    <property type="match status" value="2"/>
</dbReference>
<dbReference type="InterPro" id="IPR012340">
    <property type="entry name" value="NA-bd_OB-fold"/>
</dbReference>
<dbReference type="InterPro" id="IPR018974">
    <property type="entry name" value="Tex-like_N"/>
</dbReference>
<dbReference type="GO" id="GO:0006412">
    <property type="term" value="P:translation"/>
    <property type="evidence" value="ECO:0007669"/>
    <property type="project" value="TreeGrafter"/>
</dbReference>
<dbReference type="InterPro" id="IPR050437">
    <property type="entry name" value="Ribos_protein_bS1-like"/>
</dbReference>
<proteinExistence type="predicted"/>
<dbReference type="Pfam" id="PF09371">
    <property type="entry name" value="Tex_N"/>
    <property type="match status" value="1"/>
</dbReference>
<dbReference type="FunFam" id="3.30.420.140:FF:000001">
    <property type="entry name" value="RNA-binding transcriptional accessory protein"/>
    <property type="match status" value="1"/>
</dbReference>
<gene>
    <name evidence="1" type="primary">rpsA</name>
    <name evidence="1" type="ORF">RGLFYP19_00487</name>
</gene>
<dbReference type="AlphaFoldDB" id="A0A6N2YT31"/>
<dbReference type="InterPro" id="IPR010994">
    <property type="entry name" value="RuvA_2-like"/>
</dbReference>
<dbReference type="SMART" id="SM00732">
    <property type="entry name" value="YqgFc"/>
    <property type="match status" value="1"/>
</dbReference>
<dbReference type="InterPro" id="IPR041692">
    <property type="entry name" value="HHH_9"/>
</dbReference>
<dbReference type="Pfam" id="PF12836">
    <property type="entry name" value="HHH_3"/>
    <property type="match status" value="1"/>
</dbReference>
<dbReference type="EMBL" id="CACRUK010000006">
    <property type="protein sequence ID" value="VYT70085.1"/>
    <property type="molecule type" value="Genomic_DNA"/>
</dbReference>
<dbReference type="FunFam" id="1.10.10.650:FF:000001">
    <property type="entry name" value="S1 RNA-binding domain 1"/>
    <property type="match status" value="1"/>
</dbReference>
<name>A0A6N2YT31_MEDGN</name>
<dbReference type="InterPro" id="IPR032639">
    <property type="entry name" value="Tex_YqgF"/>
</dbReference>
<dbReference type="SUPFAM" id="SSF53098">
    <property type="entry name" value="Ribonuclease H-like"/>
    <property type="match status" value="1"/>
</dbReference>
<reference evidence="1" key="1">
    <citation type="submission" date="2019-11" db="EMBL/GenBank/DDBJ databases">
        <authorList>
            <person name="Feng L."/>
        </authorList>
    </citation>
    <scope>NUCLEOTIDE SEQUENCE</scope>
    <source>
        <strain evidence="1">RgnavusLFYP19</strain>
    </source>
</reference>
<organism evidence="1">
    <name type="scientific">Mediterraneibacter gnavus</name>
    <name type="common">Ruminococcus gnavus</name>
    <dbReference type="NCBI Taxonomy" id="33038"/>
    <lineage>
        <taxon>Bacteria</taxon>
        <taxon>Bacillati</taxon>
        <taxon>Bacillota</taxon>
        <taxon>Clostridia</taxon>
        <taxon>Lachnospirales</taxon>
        <taxon>Lachnospiraceae</taxon>
        <taxon>Mediterraneibacter</taxon>
    </lineage>
</organism>
<protein>
    <submittedName>
        <fullName evidence="1">30S ribosomal protein S1</fullName>
    </submittedName>
</protein>
<dbReference type="Gene3D" id="3.30.420.140">
    <property type="entry name" value="YqgF/RNase H-like domain"/>
    <property type="match status" value="1"/>
</dbReference>
<dbReference type="InterPro" id="IPR023319">
    <property type="entry name" value="Tex-like_HTH_dom_sf"/>
</dbReference>
<sequence>MDINQKLTEELEVKRWQVDAAVKLIDEGNTIPFISRYRKEVTGSLNDEQLRKLHERLVYLRNLEEKKEQVLSSIEEQGKLTEELRSQILAAETLVVVEDLYRPYRPKRRTRATIAKEKGLEPLAAVITLQQLKRPLREEAEQYLSEEKGVTSVEDAISGAKDIIAEAISDEADYRSWIRKITMKKGKLISTAKDPEAESVYEMYYEFEEPLSKLAGHRILALNRGEKEKILTVKIEAPEDEILGYLEKQTIHGKNGATEQALKEAVEDSYKRLIGPAIEREIRSDLTEKAEDGAIEVFGKNLHQLLMQPPITGQVVLGWDPAFRTGCKLAVVDPTGKVLGTTVIYPTAPTTPAKIKASKDLLKKIIPKYHITLISLGNGTASRESEQFIVELLKEIPEKVQYVIVNEAGASVYSASKLASEEFPKFDVGQRSAASIARRLQDPLAELVKIEPQSIGVGQYQHDMNQKKLGESLSGVVEDCVNKVGVDLNTASAPLLSYISGISGAIAKNIVAYREENGKFQDRKELLKVAKLGPKAFEQCAGFMRIQGGKNPLDATGVHPESYGATEKLLERQGFTLEDVAGGNLSGLSKTVKDYKKLSQELEIGEITLRDIVKELEKPARDPRDEMPKPILRTDVLDMKDLKEGMILKGTVRNVIDFGVFVDIGVHQDGLVHISQITDKYIKHPLEAVSVGDIVDVKVMSVDLKKKRIQLTMRGIS</sequence>